<dbReference type="PROSITE" id="PS00892">
    <property type="entry name" value="HIT_1"/>
    <property type="match status" value="1"/>
</dbReference>
<sequence length="122" mass="13242">MSENCLFCRIIKKEIPADVVYEDDEFIVFKDINPAAPIHLLLVPKHHVVSLQDIIPSDSEWLGRMMSLVPKIALENGCAPGPSGGFRLVANSGAHGGQEVGHLHFHIMGGPRPWSGRAAPNA</sequence>
<dbReference type="PRINTS" id="PR00332">
    <property type="entry name" value="HISTRIAD"/>
</dbReference>
<dbReference type="Proteomes" id="UP000831607">
    <property type="component" value="Chromosome"/>
</dbReference>
<dbReference type="EMBL" id="CP063982">
    <property type="protein sequence ID" value="UOD50619.1"/>
    <property type="molecule type" value="Genomic_DNA"/>
</dbReference>
<name>A0ABY4AK92_9BURK</name>
<dbReference type="PANTHER" id="PTHR23089">
    <property type="entry name" value="HISTIDINE TRIAD HIT PROTEIN"/>
    <property type="match status" value="1"/>
</dbReference>
<dbReference type="Pfam" id="PF11969">
    <property type="entry name" value="DcpS_C"/>
    <property type="match status" value="1"/>
</dbReference>
<dbReference type="Gene3D" id="3.30.428.10">
    <property type="entry name" value="HIT-like"/>
    <property type="match status" value="1"/>
</dbReference>
<keyword evidence="4" id="KW-1185">Reference proteome</keyword>
<feature type="short sequence motif" description="Histidine triad motif" evidence="1">
    <location>
        <begin position="102"/>
        <end position="106"/>
    </location>
</feature>
<gene>
    <name evidence="3" type="ORF">DHf2319_01380</name>
</gene>
<accession>A0ABY4AK92</accession>
<dbReference type="RefSeq" id="WP_243479026.1">
    <property type="nucleotide sequence ID" value="NZ_CP063982.1"/>
</dbReference>
<dbReference type="InterPro" id="IPR019808">
    <property type="entry name" value="Histidine_triad_CS"/>
</dbReference>
<dbReference type="CDD" id="cd01276">
    <property type="entry name" value="PKCI_related"/>
    <property type="match status" value="1"/>
</dbReference>
<dbReference type="PROSITE" id="PS51084">
    <property type="entry name" value="HIT_2"/>
    <property type="match status" value="1"/>
</dbReference>
<dbReference type="InterPro" id="IPR001310">
    <property type="entry name" value="Histidine_triad_HIT"/>
</dbReference>
<dbReference type="InterPro" id="IPR011146">
    <property type="entry name" value="HIT-like"/>
</dbReference>
<evidence type="ECO:0000259" key="2">
    <source>
        <dbReference type="PROSITE" id="PS51084"/>
    </source>
</evidence>
<evidence type="ECO:0000313" key="4">
    <source>
        <dbReference type="Proteomes" id="UP000831607"/>
    </source>
</evidence>
<protein>
    <submittedName>
        <fullName evidence="3">Histidine triad nucleotide-binding protein</fullName>
    </submittedName>
</protein>
<organism evidence="3 4">
    <name type="scientific">Orrella daihaiensis</name>
    <dbReference type="NCBI Taxonomy" id="2782176"/>
    <lineage>
        <taxon>Bacteria</taxon>
        <taxon>Pseudomonadati</taxon>
        <taxon>Pseudomonadota</taxon>
        <taxon>Betaproteobacteria</taxon>
        <taxon>Burkholderiales</taxon>
        <taxon>Alcaligenaceae</taxon>
        <taxon>Orrella</taxon>
    </lineage>
</organism>
<reference evidence="3 4" key="1">
    <citation type="submission" date="2020-11" db="EMBL/GenBank/DDBJ databases">
        <title>Algicoccus daihaiensis sp.nov., isolated from Daihai Lake in Inner Mongolia.</title>
        <authorList>
            <person name="Kai J."/>
        </authorList>
    </citation>
    <scope>NUCLEOTIDE SEQUENCE [LARGE SCALE GENOMIC DNA]</scope>
    <source>
        <strain evidence="4">f23</strain>
    </source>
</reference>
<feature type="domain" description="HIT" evidence="2">
    <location>
        <begin position="6"/>
        <end position="119"/>
    </location>
</feature>
<dbReference type="SUPFAM" id="SSF54197">
    <property type="entry name" value="HIT-like"/>
    <property type="match status" value="1"/>
</dbReference>
<evidence type="ECO:0000313" key="3">
    <source>
        <dbReference type="EMBL" id="UOD50619.1"/>
    </source>
</evidence>
<proteinExistence type="predicted"/>
<evidence type="ECO:0000256" key="1">
    <source>
        <dbReference type="PROSITE-ProRule" id="PRU00464"/>
    </source>
</evidence>
<dbReference type="InterPro" id="IPR036265">
    <property type="entry name" value="HIT-like_sf"/>
</dbReference>